<keyword evidence="3" id="KW-1133">Transmembrane helix</keyword>
<dbReference type="Gene3D" id="2.30.29.30">
    <property type="entry name" value="Pleckstrin-homology domain (PH domain)/Phosphotyrosine-binding domain (PTB)"/>
    <property type="match status" value="1"/>
</dbReference>
<dbReference type="InterPro" id="IPR039463">
    <property type="entry name" value="Sip3/Lam1_BAR"/>
</dbReference>
<comment type="caution">
    <text evidence="8">The sequence shown here is derived from an EMBL/GenBank/DDBJ whole genome shotgun (WGS) entry which is preliminary data.</text>
</comment>
<evidence type="ECO:0000256" key="2">
    <source>
        <dbReference type="ARBA" id="ARBA00022692"/>
    </source>
</evidence>
<dbReference type="Pfam" id="PF16016">
    <property type="entry name" value="VASt"/>
    <property type="match status" value="1"/>
</dbReference>
<dbReference type="Gene3D" id="1.20.1270.60">
    <property type="entry name" value="Arfaptin homology (AH) domain/BAR domain"/>
    <property type="match status" value="1"/>
</dbReference>
<evidence type="ECO:0000256" key="4">
    <source>
        <dbReference type="ARBA" id="ARBA00023136"/>
    </source>
</evidence>
<evidence type="ECO:0000313" key="8">
    <source>
        <dbReference type="EMBL" id="KAL0631440.1"/>
    </source>
</evidence>
<evidence type="ECO:0000256" key="5">
    <source>
        <dbReference type="SAM" id="MobiDB-lite"/>
    </source>
</evidence>
<dbReference type="Proteomes" id="UP001447188">
    <property type="component" value="Unassembled WGS sequence"/>
</dbReference>
<feature type="region of interest" description="Disordered" evidence="5">
    <location>
        <begin position="501"/>
        <end position="523"/>
    </location>
</feature>
<evidence type="ECO:0000313" key="9">
    <source>
        <dbReference type="Proteomes" id="UP001447188"/>
    </source>
</evidence>
<dbReference type="EMBL" id="JBBBZM010000250">
    <property type="protein sequence ID" value="KAL0631440.1"/>
    <property type="molecule type" value="Genomic_DNA"/>
</dbReference>
<feature type="compositionally biased region" description="Low complexity" evidence="5">
    <location>
        <begin position="510"/>
        <end position="523"/>
    </location>
</feature>
<dbReference type="InterPro" id="IPR031968">
    <property type="entry name" value="VASt"/>
</dbReference>
<dbReference type="Pfam" id="PF00169">
    <property type="entry name" value="PH"/>
    <property type="match status" value="1"/>
</dbReference>
<dbReference type="SUPFAM" id="SSF103657">
    <property type="entry name" value="BAR/IMD domain-like"/>
    <property type="match status" value="1"/>
</dbReference>
<dbReference type="InterPro" id="IPR027267">
    <property type="entry name" value="AH/BAR_dom_sf"/>
</dbReference>
<dbReference type="SUPFAM" id="SSF50729">
    <property type="entry name" value="PH domain-like"/>
    <property type="match status" value="1"/>
</dbReference>
<dbReference type="InterPro" id="IPR004148">
    <property type="entry name" value="BAR_dom"/>
</dbReference>
<name>A0ABR3G671_9PEZI</name>
<dbReference type="InterPro" id="IPR011993">
    <property type="entry name" value="PH-like_dom_sf"/>
</dbReference>
<dbReference type="InterPro" id="IPR042067">
    <property type="entry name" value="Sip3_PH"/>
</dbReference>
<evidence type="ECO:0000256" key="3">
    <source>
        <dbReference type="ARBA" id="ARBA00022989"/>
    </source>
</evidence>
<evidence type="ECO:0000259" key="7">
    <source>
        <dbReference type="PROSITE" id="PS51778"/>
    </source>
</evidence>
<keyword evidence="2" id="KW-0812">Transmembrane</keyword>
<proteinExistence type="predicted"/>
<evidence type="ECO:0000256" key="1">
    <source>
        <dbReference type="ARBA" id="ARBA00004370"/>
    </source>
</evidence>
<reference evidence="8 9" key="1">
    <citation type="submission" date="2024-02" db="EMBL/GenBank/DDBJ databases">
        <title>Discinaceae phylogenomics.</title>
        <authorList>
            <person name="Dirks A.C."/>
            <person name="James T.Y."/>
        </authorList>
    </citation>
    <scope>NUCLEOTIDE SEQUENCE [LARGE SCALE GENOMIC DNA]</scope>
    <source>
        <strain evidence="8 9">ACD0624</strain>
    </source>
</reference>
<dbReference type="CDD" id="cd13280">
    <property type="entry name" value="PH_SIP3"/>
    <property type="match status" value="1"/>
</dbReference>
<dbReference type="Pfam" id="PF16746">
    <property type="entry name" value="BAR_3"/>
    <property type="match status" value="1"/>
</dbReference>
<protein>
    <submittedName>
        <fullName evidence="8">SNF1-interacting protein</fullName>
    </submittedName>
</protein>
<evidence type="ECO:0000259" key="6">
    <source>
        <dbReference type="PROSITE" id="PS50003"/>
    </source>
</evidence>
<dbReference type="SMART" id="SM00233">
    <property type="entry name" value="PH"/>
    <property type="match status" value="1"/>
</dbReference>
<keyword evidence="9" id="KW-1185">Reference proteome</keyword>
<dbReference type="PROSITE" id="PS50003">
    <property type="entry name" value="PH_DOMAIN"/>
    <property type="match status" value="1"/>
</dbReference>
<dbReference type="CDD" id="cd07609">
    <property type="entry name" value="BAR_SIP3_fungi"/>
    <property type="match status" value="1"/>
</dbReference>
<comment type="subcellular location">
    <subcellularLocation>
        <location evidence="1">Membrane</location>
    </subcellularLocation>
</comment>
<keyword evidence="4" id="KW-0472">Membrane</keyword>
<organism evidence="8 9">
    <name type="scientific">Discina gigas</name>
    <dbReference type="NCBI Taxonomy" id="1032678"/>
    <lineage>
        <taxon>Eukaryota</taxon>
        <taxon>Fungi</taxon>
        <taxon>Dikarya</taxon>
        <taxon>Ascomycota</taxon>
        <taxon>Pezizomycotina</taxon>
        <taxon>Pezizomycetes</taxon>
        <taxon>Pezizales</taxon>
        <taxon>Discinaceae</taxon>
        <taxon>Discina</taxon>
    </lineage>
</organism>
<dbReference type="PROSITE" id="PS51778">
    <property type="entry name" value="VAST"/>
    <property type="match status" value="1"/>
</dbReference>
<sequence length="1322" mass="147203">MNRPISLIPVTLREAALDSPTFRGTVVHYAEQVELVEKWLEDYIRATTKFCSGINGLEALVNNYVAAGNPAGISESMMDHDYTLLALTRYAEGTKAFWRTLLTSAQKMEQIVVEPLLAFQKKDLKETRRALETTQTRYDTLLTRHSAASKSKDTSSLREDAFQLFETRKLYIRASLDFCVAAPSFRVSLDRLLTRVFAAQSTLQLKIRHTGTDPLSRHATEIDRIRAWSDGMEASDGVFKEELLNARKELEERAKREWQPARDLEEYAVSTVPYLTSRPPAPEPSSEPVPSEKQGWLFMRTLASKPTRTLWLRRWFFVHNGIFGWLVQGYKGGAMEESEKIGVLLCNIKPAFNEDRRFCFEVKTKDTTVLLQAETQTELMSWLAVFEQAKRTAVERATGTSGSQAFSIIPPSAPIPPQEPAYITKTPDGSTASSAVSSTQLKDHTLGPLHIPRHLYVHRGNDDSEFALNHSLTMPVSASTGATRSALFDATNDVCGAKTMQKLKPERSLSPAPAGTTSTPGTPIAGAGISALISASHNALPFHPSGDTTRFADSSTSLAPNTLVNTPAPVMLSKAAAVTTSSGDNRGLLKGHRKTQSLDTDIGMHPRAAYTTSCRAAEDYPPTYPTELRAQDIHFRTLFPSTDEIVLLVFRATWSASPTQDLPGRCFVTARNIYFYSHYLGLVFTSVIHLTHITEIKASPGKDCDYIFLHLHPDVDDDESILEGLCEDEERVVVKIYLEPVRLLQRRLLLLVKNANEEANEGGHMGMGTAELVRRLVGLEREGEERGADTESWEDVGMDGEVAARRRAVSGGEGGGGGEVPKESGDRSSFGKVTMRGIDGRVKEITRFKLPAVPVFYEPEGMNKKALERGFDVSPKALFHVMFGDRSTLFQTLYFERRARDIRQGPWIKLDNTSKLRRKTSKRSVIDYQTIEMQDDHLCYVITDRKTPWHLPYRERFMLVTKVVITHVGKSKCKLAIWTTVEWSSQPAFSKGIIQRQALDDLDLDALDLGDVVADQVRKLGAENQGRTKNSIRMFGEVGETVGPYVAVEKTYAGPLASDLDSRAPRLPITQHRLSKMMAETALSFGESAASNIIMWAAAGIAKIWEIVSAHHLIILVLAMSVLANMTLSQRSVVSYWNERRAARWLEGVGVAPNGIMSRAVYLRDLEEIVNNGTDLRREGAESQCYASFRTIADITDMNADASHATIGFVSPSTRATAKRLRLSRQHLGSYRHDLLVAIRVVNKLEREMLSAEWSNWLYEETVRCRQAQALIENPVRSGKNGVNEASDGNRVGREETSWLEEYCGSCERERRVDGEVGLGST</sequence>
<feature type="domain" description="VASt" evidence="7">
    <location>
        <begin position="862"/>
        <end position="1021"/>
    </location>
</feature>
<accession>A0ABR3G671</accession>
<feature type="domain" description="PH" evidence="6">
    <location>
        <begin position="290"/>
        <end position="391"/>
    </location>
</feature>
<gene>
    <name evidence="8" type="primary">SIP3</name>
    <name evidence="8" type="ORF">Q9L58_009703</name>
</gene>
<dbReference type="PANTHER" id="PTHR14248">
    <property type="entry name" value="CYCLIN Y, ISOFORM A"/>
    <property type="match status" value="1"/>
</dbReference>
<dbReference type="InterPro" id="IPR001849">
    <property type="entry name" value="PH_domain"/>
</dbReference>
<feature type="region of interest" description="Disordered" evidence="5">
    <location>
        <begin position="807"/>
        <end position="831"/>
    </location>
</feature>